<gene>
    <name evidence="1" type="ORF">HLI17_19820</name>
</gene>
<dbReference type="Proteomes" id="UP000530654">
    <property type="component" value="Unassembled WGS sequence"/>
</dbReference>
<evidence type="ECO:0008006" key="3">
    <source>
        <dbReference type="Google" id="ProtNLM"/>
    </source>
</evidence>
<dbReference type="EMBL" id="JABEQY010000017">
    <property type="protein sequence ID" value="NNH65509.1"/>
    <property type="molecule type" value="Genomic_DNA"/>
</dbReference>
<dbReference type="AlphaFoldDB" id="A0A7Y2W6Q8"/>
<dbReference type="RefSeq" id="WP_170256020.1">
    <property type="nucleotide sequence ID" value="NZ_JABEQY010000017.1"/>
</dbReference>
<proteinExistence type="predicted"/>
<protein>
    <recommendedName>
        <fullName evidence="3">DUF4365 domain-containing protein</fullName>
    </recommendedName>
</protein>
<evidence type="ECO:0000313" key="1">
    <source>
        <dbReference type="EMBL" id="NNH65509.1"/>
    </source>
</evidence>
<accession>A0A7Y2W6Q8</accession>
<reference evidence="1 2" key="1">
    <citation type="submission" date="2020-04" db="EMBL/GenBank/DDBJ databases">
        <title>Rhizobium bacterial biofertilizers improve the content of phenolic compounds of Lactuca sativa L. under non-saline and saline-stress conditions.</title>
        <authorList>
            <person name="Ayuso-Calles M."/>
            <person name="Garcia-Estevez I."/>
            <person name="Jimenez-Gomez A."/>
            <person name="Flores-Felix J.D."/>
            <person name="Escribano-Bailon M."/>
            <person name="Rivas R."/>
        </authorList>
    </citation>
    <scope>NUCLEOTIDE SEQUENCE [LARGE SCALE GENOMIC DNA]</scope>
    <source>
        <strain evidence="1 2">GPTR02</strain>
    </source>
</reference>
<sequence>MDVKSSQVTGNAALHYAAWHLSRRGWNVMLTARNSKGSDLYCANDAETVFFGVQSKGLTKRDPVGLGGNLDNLRSDWWIITIKAKTDAPVCYIMTLAEVKALCHRSDPAKSSNGKVSMWLQPTAYDRPEFKEAWHRFSGTPATWKCAYEALEAKAY</sequence>
<evidence type="ECO:0000313" key="2">
    <source>
        <dbReference type="Proteomes" id="UP000530654"/>
    </source>
</evidence>
<comment type="caution">
    <text evidence="1">The sequence shown here is derived from an EMBL/GenBank/DDBJ whole genome shotgun (WGS) entry which is preliminary data.</text>
</comment>
<name>A0A7Y2W6Q8_9HYPH</name>
<organism evidence="1 2">
    <name type="scientific">Rhizobium laguerreae</name>
    <dbReference type="NCBI Taxonomy" id="1076926"/>
    <lineage>
        <taxon>Bacteria</taxon>
        <taxon>Pseudomonadati</taxon>
        <taxon>Pseudomonadota</taxon>
        <taxon>Alphaproteobacteria</taxon>
        <taxon>Hyphomicrobiales</taxon>
        <taxon>Rhizobiaceae</taxon>
        <taxon>Rhizobium/Agrobacterium group</taxon>
        <taxon>Rhizobium</taxon>
    </lineage>
</organism>